<evidence type="ECO:0000313" key="3">
    <source>
        <dbReference type="Proteomes" id="UP000295341"/>
    </source>
</evidence>
<name>A0A4R7NUR0_9GAMM</name>
<accession>A0A4R7NUR0</accession>
<evidence type="ECO:0000256" key="1">
    <source>
        <dbReference type="SAM" id="Phobius"/>
    </source>
</evidence>
<feature type="transmembrane region" description="Helical" evidence="1">
    <location>
        <begin position="21"/>
        <end position="40"/>
    </location>
</feature>
<sequence>MPPSAAEKSGPGIARRWSRGILAGPVAFIAAAVVMAGGALWVPKGAASIDNIVLPIVLFPAIWAALFFYTSLDRNLLRAWLVTLGLLVINGGMIAMEFVGKGAAA</sequence>
<dbReference type="AlphaFoldDB" id="A0A4R7NUR0"/>
<feature type="transmembrane region" description="Helical" evidence="1">
    <location>
        <begin position="52"/>
        <end position="72"/>
    </location>
</feature>
<protein>
    <submittedName>
        <fullName evidence="2">Uncharacterized protein</fullName>
    </submittedName>
</protein>
<organism evidence="2 3">
    <name type="scientific">Panacagrimonas perspica</name>
    <dbReference type="NCBI Taxonomy" id="381431"/>
    <lineage>
        <taxon>Bacteria</taxon>
        <taxon>Pseudomonadati</taxon>
        <taxon>Pseudomonadota</taxon>
        <taxon>Gammaproteobacteria</taxon>
        <taxon>Nevskiales</taxon>
        <taxon>Nevskiaceae</taxon>
        <taxon>Panacagrimonas</taxon>
    </lineage>
</organism>
<keyword evidence="1" id="KW-0812">Transmembrane</keyword>
<feature type="transmembrane region" description="Helical" evidence="1">
    <location>
        <begin position="79"/>
        <end position="99"/>
    </location>
</feature>
<dbReference type="RefSeq" id="WP_246051768.1">
    <property type="nucleotide sequence ID" value="NZ_MWIN01000025.1"/>
</dbReference>
<dbReference type="EMBL" id="SOBT01000012">
    <property type="protein sequence ID" value="TDU24401.1"/>
    <property type="molecule type" value="Genomic_DNA"/>
</dbReference>
<reference evidence="2 3" key="1">
    <citation type="submission" date="2019-03" db="EMBL/GenBank/DDBJ databases">
        <title>Genomic Encyclopedia of Type Strains, Phase IV (KMG-IV): sequencing the most valuable type-strain genomes for metagenomic binning, comparative biology and taxonomic classification.</title>
        <authorList>
            <person name="Goeker M."/>
        </authorList>
    </citation>
    <scope>NUCLEOTIDE SEQUENCE [LARGE SCALE GENOMIC DNA]</scope>
    <source>
        <strain evidence="2 3">DSM 26377</strain>
    </source>
</reference>
<gene>
    <name evidence="2" type="ORF">DFR24_4669</name>
</gene>
<keyword evidence="3" id="KW-1185">Reference proteome</keyword>
<keyword evidence="1" id="KW-0472">Membrane</keyword>
<keyword evidence="1" id="KW-1133">Transmembrane helix</keyword>
<comment type="caution">
    <text evidence="2">The sequence shown here is derived from an EMBL/GenBank/DDBJ whole genome shotgun (WGS) entry which is preliminary data.</text>
</comment>
<dbReference type="Proteomes" id="UP000295341">
    <property type="component" value="Unassembled WGS sequence"/>
</dbReference>
<evidence type="ECO:0000313" key="2">
    <source>
        <dbReference type="EMBL" id="TDU24401.1"/>
    </source>
</evidence>
<proteinExistence type="predicted"/>